<dbReference type="EMBL" id="GBRH01210058">
    <property type="protein sequence ID" value="JAD87837.1"/>
    <property type="molecule type" value="Transcribed_RNA"/>
</dbReference>
<name>A0A0A9DVN1_ARUDO</name>
<reference evidence="1" key="2">
    <citation type="journal article" date="2015" name="Data Brief">
        <title>Shoot transcriptome of the giant reed, Arundo donax.</title>
        <authorList>
            <person name="Barrero R.A."/>
            <person name="Guerrero F.D."/>
            <person name="Moolhuijzen P."/>
            <person name="Goolsby J.A."/>
            <person name="Tidwell J."/>
            <person name="Bellgard S.E."/>
            <person name="Bellgard M.I."/>
        </authorList>
    </citation>
    <scope>NUCLEOTIDE SEQUENCE</scope>
    <source>
        <tissue evidence="1">Shoot tissue taken approximately 20 cm above the soil surface</tissue>
    </source>
</reference>
<dbReference type="InterPro" id="IPR053197">
    <property type="entry name" value="F-box_SCFL_complex_component"/>
</dbReference>
<accession>A0A0A9DVN1</accession>
<dbReference type="PANTHER" id="PTHR34223:SF107">
    <property type="entry name" value="F-BOX DOMAIN-CONTAINING PROTEIN"/>
    <property type="match status" value="1"/>
</dbReference>
<dbReference type="PANTHER" id="PTHR34223">
    <property type="entry name" value="OS11G0201299 PROTEIN"/>
    <property type="match status" value="1"/>
</dbReference>
<organism evidence="1">
    <name type="scientific">Arundo donax</name>
    <name type="common">Giant reed</name>
    <name type="synonym">Donax arundinaceus</name>
    <dbReference type="NCBI Taxonomy" id="35708"/>
    <lineage>
        <taxon>Eukaryota</taxon>
        <taxon>Viridiplantae</taxon>
        <taxon>Streptophyta</taxon>
        <taxon>Embryophyta</taxon>
        <taxon>Tracheophyta</taxon>
        <taxon>Spermatophyta</taxon>
        <taxon>Magnoliopsida</taxon>
        <taxon>Liliopsida</taxon>
        <taxon>Poales</taxon>
        <taxon>Poaceae</taxon>
        <taxon>PACMAD clade</taxon>
        <taxon>Arundinoideae</taxon>
        <taxon>Arundineae</taxon>
        <taxon>Arundo</taxon>
    </lineage>
</organism>
<sequence>MCRVHVLMVHVCQDPYVDPWLELDDLPLISQRLARLELHGVRCHASLLNFSSCPALEHLEFDYCDVSSAKKISSESLKSPSITYSLFGHDSRIRIYAPNLVSCI</sequence>
<reference evidence="1" key="1">
    <citation type="submission" date="2014-09" db="EMBL/GenBank/DDBJ databases">
        <authorList>
            <person name="Magalhaes I.L.F."/>
            <person name="Oliveira U."/>
            <person name="Santos F.R."/>
            <person name="Vidigal T.H.D.A."/>
            <person name="Brescovit A.D."/>
            <person name="Santos A.J."/>
        </authorList>
    </citation>
    <scope>NUCLEOTIDE SEQUENCE</scope>
    <source>
        <tissue evidence="1">Shoot tissue taken approximately 20 cm above the soil surface</tissue>
    </source>
</reference>
<evidence type="ECO:0000313" key="1">
    <source>
        <dbReference type="EMBL" id="JAD87837.1"/>
    </source>
</evidence>
<dbReference type="AlphaFoldDB" id="A0A0A9DVN1"/>
<proteinExistence type="predicted"/>
<protein>
    <submittedName>
        <fullName evidence="1">Uncharacterized protein</fullName>
    </submittedName>
</protein>